<accession>A0ACD4DEU7</accession>
<keyword evidence="2" id="KW-1185">Reference proteome</keyword>
<reference evidence="1" key="1">
    <citation type="submission" date="2022-10" db="EMBL/GenBank/DDBJ databases">
        <title>Rhodococcus ferula Z13 complete genome.</title>
        <authorList>
            <person name="Long X."/>
            <person name="Zang M."/>
        </authorList>
    </citation>
    <scope>NUCLEOTIDE SEQUENCE</scope>
    <source>
        <strain evidence="1">Z13</strain>
    </source>
</reference>
<sequence length="90" mass="9164">MTQPSDRAQAPTPVTRASGWIGYACVLAGLAVVALVLYAAGDGFGGWVVVGSIVAAVLVVLGVFLSVLNLRSRRLRGSGGTSTHEPGLID</sequence>
<evidence type="ECO:0000313" key="1">
    <source>
        <dbReference type="EMBL" id="UYP18193.1"/>
    </source>
</evidence>
<dbReference type="EMBL" id="CP107551">
    <property type="protein sequence ID" value="UYP18193.1"/>
    <property type="molecule type" value="Genomic_DNA"/>
</dbReference>
<gene>
    <name evidence="1" type="ORF">OED52_16230</name>
</gene>
<proteinExistence type="predicted"/>
<evidence type="ECO:0000313" key="2">
    <source>
        <dbReference type="Proteomes" id="UP001156484"/>
    </source>
</evidence>
<name>A0ACD4DEU7_9NOCA</name>
<dbReference type="Proteomes" id="UP001156484">
    <property type="component" value="Chromosome"/>
</dbReference>
<protein>
    <submittedName>
        <fullName evidence="1">Uncharacterized protein</fullName>
    </submittedName>
</protein>
<organism evidence="1 2">
    <name type="scientific">Rhodococcus sacchari</name>
    <dbReference type="NCBI Taxonomy" id="2962047"/>
    <lineage>
        <taxon>Bacteria</taxon>
        <taxon>Bacillati</taxon>
        <taxon>Actinomycetota</taxon>
        <taxon>Actinomycetes</taxon>
        <taxon>Mycobacteriales</taxon>
        <taxon>Nocardiaceae</taxon>
        <taxon>Rhodococcus</taxon>
    </lineage>
</organism>